<evidence type="ECO:0000256" key="1">
    <source>
        <dbReference type="SAM" id="MobiDB-lite"/>
    </source>
</evidence>
<evidence type="ECO:0000313" key="3">
    <source>
        <dbReference type="Proteomes" id="UP001148838"/>
    </source>
</evidence>
<keyword evidence="3" id="KW-1185">Reference proteome</keyword>
<sequence length="145" mass="16299">MQMFPSRDRNSLWWTKQENGYQNRDNFIAAILPYGWENLGKNPTSSVDFFIDGVFQFSKGIGQFSSNCKVPIYTQCFAIRAGSQDMSKGFYLTEASPAVVVLRPTGSATEVEVGRPREHVGSMNGEEDSGKDEDPMERLLQEGSW</sequence>
<evidence type="ECO:0000313" key="2">
    <source>
        <dbReference type="EMBL" id="KAJ4445817.1"/>
    </source>
</evidence>
<proteinExistence type="predicted"/>
<dbReference type="Proteomes" id="UP001148838">
    <property type="component" value="Unassembled WGS sequence"/>
</dbReference>
<dbReference type="EMBL" id="JAJSOF020000009">
    <property type="protein sequence ID" value="KAJ4445817.1"/>
    <property type="molecule type" value="Genomic_DNA"/>
</dbReference>
<reference evidence="2 3" key="1">
    <citation type="journal article" date="2022" name="Allergy">
        <title>Genome assembly and annotation of Periplaneta americana reveal a comprehensive cockroach allergen profile.</title>
        <authorList>
            <person name="Wang L."/>
            <person name="Xiong Q."/>
            <person name="Saelim N."/>
            <person name="Wang L."/>
            <person name="Nong W."/>
            <person name="Wan A.T."/>
            <person name="Shi M."/>
            <person name="Liu X."/>
            <person name="Cao Q."/>
            <person name="Hui J.H.L."/>
            <person name="Sookrung N."/>
            <person name="Leung T.F."/>
            <person name="Tungtrongchitr A."/>
            <person name="Tsui S.K.W."/>
        </authorList>
    </citation>
    <scope>NUCLEOTIDE SEQUENCE [LARGE SCALE GENOMIC DNA]</scope>
    <source>
        <strain evidence="2">PWHHKU_190912</strain>
    </source>
</reference>
<organism evidence="2 3">
    <name type="scientific">Periplaneta americana</name>
    <name type="common">American cockroach</name>
    <name type="synonym">Blatta americana</name>
    <dbReference type="NCBI Taxonomy" id="6978"/>
    <lineage>
        <taxon>Eukaryota</taxon>
        <taxon>Metazoa</taxon>
        <taxon>Ecdysozoa</taxon>
        <taxon>Arthropoda</taxon>
        <taxon>Hexapoda</taxon>
        <taxon>Insecta</taxon>
        <taxon>Pterygota</taxon>
        <taxon>Neoptera</taxon>
        <taxon>Polyneoptera</taxon>
        <taxon>Dictyoptera</taxon>
        <taxon>Blattodea</taxon>
        <taxon>Blattoidea</taxon>
        <taxon>Blattidae</taxon>
        <taxon>Blattinae</taxon>
        <taxon>Periplaneta</taxon>
    </lineage>
</organism>
<feature type="region of interest" description="Disordered" evidence="1">
    <location>
        <begin position="110"/>
        <end position="145"/>
    </location>
</feature>
<comment type="caution">
    <text evidence="2">The sequence shown here is derived from an EMBL/GenBank/DDBJ whole genome shotgun (WGS) entry which is preliminary data.</text>
</comment>
<gene>
    <name evidence="2" type="ORF">ANN_12502</name>
</gene>
<name>A0ABQ8TJ89_PERAM</name>
<accession>A0ABQ8TJ89</accession>
<protein>
    <submittedName>
        <fullName evidence="2">Uncharacterized protein</fullName>
    </submittedName>
</protein>
<feature type="compositionally biased region" description="Basic and acidic residues" evidence="1">
    <location>
        <begin position="132"/>
        <end position="145"/>
    </location>
</feature>